<comment type="subcellular location">
    <subcellularLocation>
        <location evidence="1">Membrane</location>
        <topology evidence="1">Multi-pass membrane protein</topology>
    </subcellularLocation>
</comment>
<accession>A0AAN7Z5C2</accession>
<organism evidence="8 9">
    <name type="scientific">Xylaria bambusicola</name>
    <dbReference type="NCBI Taxonomy" id="326684"/>
    <lineage>
        <taxon>Eukaryota</taxon>
        <taxon>Fungi</taxon>
        <taxon>Dikarya</taxon>
        <taxon>Ascomycota</taxon>
        <taxon>Pezizomycotina</taxon>
        <taxon>Sordariomycetes</taxon>
        <taxon>Xylariomycetidae</taxon>
        <taxon>Xylariales</taxon>
        <taxon>Xylariaceae</taxon>
        <taxon>Xylaria</taxon>
    </lineage>
</organism>
<dbReference type="InterPro" id="IPR051633">
    <property type="entry name" value="AceTr"/>
</dbReference>
<dbReference type="GO" id="GO:0015123">
    <property type="term" value="F:acetate transmembrane transporter activity"/>
    <property type="evidence" value="ECO:0007669"/>
    <property type="project" value="TreeGrafter"/>
</dbReference>
<feature type="transmembrane region" description="Helical" evidence="7">
    <location>
        <begin position="144"/>
        <end position="163"/>
    </location>
</feature>
<evidence type="ECO:0000313" key="9">
    <source>
        <dbReference type="Proteomes" id="UP001305414"/>
    </source>
</evidence>
<evidence type="ECO:0000256" key="4">
    <source>
        <dbReference type="ARBA" id="ARBA00022989"/>
    </source>
</evidence>
<feature type="region of interest" description="Disordered" evidence="6">
    <location>
        <begin position="1"/>
        <end position="40"/>
    </location>
</feature>
<gene>
    <name evidence="8" type="ORF">RRF57_000052</name>
</gene>
<protein>
    <recommendedName>
        <fullName evidence="10">Protein alcS</fullName>
    </recommendedName>
</protein>
<feature type="transmembrane region" description="Helical" evidence="7">
    <location>
        <begin position="287"/>
        <end position="309"/>
    </location>
</feature>
<keyword evidence="5 7" id="KW-0472">Membrane</keyword>
<evidence type="ECO:0000256" key="1">
    <source>
        <dbReference type="ARBA" id="ARBA00004141"/>
    </source>
</evidence>
<evidence type="ECO:0000313" key="8">
    <source>
        <dbReference type="EMBL" id="KAK5624336.1"/>
    </source>
</evidence>
<name>A0AAN7Z5C2_9PEZI</name>
<dbReference type="Proteomes" id="UP001305414">
    <property type="component" value="Unassembled WGS sequence"/>
</dbReference>
<feature type="transmembrane region" description="Helical" evidence="7">
    <location>
        <begin position="91"/>
        <end position="110"/>
    </location>
</feature>
<dbReference type="Pfam" id="PF01184">
    <property type="entry name" value="Gpr1_Fun34_YaaH"/>
    <property type="match status" value="1"/>
</dbReference>
<feature type="transmembrane region" description="Helical" evidence="7">
    <location>
        <begin position="208"/>
        <end position="227"/>
    </location>
</feature>
<evidence type="ECO:0000256" key="6">
    <source>
        <dbReference type="SAM" id="MobiDB-lite"/>
    </source>
</evidence>
<evidence type="ECO:0000256" key="3">
    <source>
        <dbReference type="ARBA" id="ARBA00022692"/>
    </source>
</evidence>
<dbReference type="EMBL" id="JAWHQM010000001">
    <property type="protein sequence ID" value="KAK5624336.1"/>
    <property type="molecule type" value="Genomic_DNA"/>
</dbReference>
<feature type="transmembrane region" description="Helical" evidence="7">
    <location>
        <begin position="116"/>
        <end position="137"/>
    </location>
</feature>
<comment type="similarity">
    <text evidence="2">Belongs to the acetate uptake transporter (AceTr) (TC 2.A.96) family.</text>
</comment>
<keyword evidence="3 7" id="KW-0812">Transmembrane</keyword>
<feature type="compositionally biased region" description="Polar residues" evidence="6">
    <location>
        <begin position="1"/>
        <end position="30"/>
    </location>
</feature>
<evidence type="ECO:0000256" key="2">
    <source>
        <dbReference type="ARBA" id="ARBA00005587"/>
    </source>
</evidence>
<dbReference type="InterPro" id="IPR000791">
    <property type="entry name" value="Gpr1/Fun34/SatP-like"/>
</dbReference>
<dbReference type="PANTHER" id="PTHR31123">
    <property type="entry name" value="ACCUMULATION OF DYADS PROTEIN 2-RELATED"/>
    <property type="match status" value="1"/>
</dbReference>
<dbReference type="PANTHER" id="PTHR31123:SF4">
    <property type="entry name" value="PROTEIN ALCS"/>
    <property type="match status" value="1"/>
</dbReference>
<feature type="transmembrane region" description="Helical" evidence="7">
    <location>
        <begin position="234"/>
        <end position="254"/>
    </location>
</feature>
<dbReference type="GO" id="GO:0005886">
    <property type="term" value="C:plasma membrane"/>
    <property type="evidence" value="ECO:0007669"/>
    <property type="project" value="TreeGrafter"/>
</dbReference>
<evidence type="ECO:0000256" key="7">
    <source>
        <dbReference type="SAM" id="Phobius"/>
    </source>
</evidence>
<sequence length="336" mass="36886">MSNHANGISVTEANYGAPSTHTLTPCQSSDPDVEKGFGRDQTTVSMPSELFEKRCVAIKLYLLTRLSKLYLTPKVPHAGNNVRRFANPTPLGFVGFVISTFTFSMILLGFGGSSGLSPVVGIFLFTGPVLLFVAMIFEWIMGNFFPMMVMGLFTVFWLSFGLLNLPTLELGSPFATPSGKYPKVHGQSIPLLSIIIDPTGLSSQGYNAAVALYLIVWGFALFTFFIFTLRINFVFAALFFIVSIGAWVLGAAYFKVSYGDYAGAMVCQKVSSIPIRRLFMQTNISKAGASLLFIDGFLGWYACFSMMAAEMHLPLKLPFGDLSHLWPNTHSQMKSE</sequence>
<reference evidence="8 9" key="1">
    <citation type="submission" date="2023-10" db="EMBL/GenBank/DDBJ databases">
        <title>Draft genome sequence of Xylaria bambusicola isolate GMP-LS, the root and basal stem rot pathogen of sugarcane in Indonesia.</title>
        <authorList>
            <person name="Selvaraj P."/>
            <person name="Muralishankar V."/>
            <person name="Muruganantham S."/>
            <person name="Sp S."/>
            <person name="Haryani S."/>
            <person name="Lau K.J.X."/>
            <person name="Naqvi N.I."/>
        </authorList>
    </citation>
    <scope>NUCLEOTIDE SEQUENCE [LARGE SCALE GENOMIC DNA]</scope>
    <source>
        <strain evidence="8">GMP-LS</strain>
    </source>
</reference>
<evidence type="ECO:0008006" key="10">
    <source>
        <dbReference type="Google" id="ProtNLM"/>
    </source>
</evidence>
<comment type="caution">
    <text evidence="8">The sequence shown here is derived from an EMBL/GenBank/DDBJ whole genome shotgun (WGS) entry which is preliminary data.</text>
</comment>
<dbReference type="AlphaFoldDB" id="A0AAN7Z5C2"/>
<keyword evidence="4 7" id="KW-1133">Transmembrane helix</keyword>
<evidence type="ECO:0000256" key="5">
    <source>
        <dbReference type="ARBA" id="ARBA00023136"/>
    </source>
</evidence>
<proteinExistence type="inferred from homology"/>
<keyword evidence="9" id="KW-1185">Reference proteome</keyword>